<dbReference type="Gene3D" id="3.40.50.2300">
    <property type="match status" value="1"/>
</dbReference>
<feature type="domain" description="Response regulatory" evidence="2">
    <location>
        <begin position="5"/>
        <end position="120"/>
    </location>
</feature>
<evidence type="ECO:0000256" key="1">
    <source>
        <dbReference type="PROSITE-ProRule" id="PRU00169"/>
    </source>
</evidence>
<sequence length="123" mass="13501">MRKKSFLIVDDSPAVVKRLSLILESLGHQVVGSAANGLEAIDKARSLRPDAITMDIQMPEMGGLEATRHILHEQPDKPVIIITAHGQESTVVDAIAAGAKYFICKPIEKEKVEDVLNKVFRDD</sequence>
<dbReference type="InterPro" id="IPR011006">
    <property type="entry name" value="CheY-like_superfamily"/>
</dbReference>
<protein>
    <submittedName>
        <fullName evidence="3">Response regulator</fullName>
    </submittedName>
</protein>
<proteinExistence type="predicted"/>
<dbReference type="SMART" id="SM00448">
    <property type="entry name" value="REC"/>
    <property type="match status" value="1"/>
</dbReference>
<dbReference type="Pfam" id="PF00072">
    <property type="entry name" value="Response_reg"/>
    <property type="match status" value="1"/>
</dbReference>
<dbReference type="RefSeq" id="WP_071108917.1">
    <property type="nucleotide sequence ID" value="NZ_CAWMOE010000006.1"/>
</dbReference>
<feature type="modified residue" description="4-aspartylphosphate" evidence="1">
    <location>
        <position position="55"/>
    </location>
</feature>
<dbReference type="AlphaFoldDB" id="A0A1S1XC90"/>
<dbReference type="PANTHER" id="PTHR43228">
    <property type="entry name" value="TWO-COMPONENT RESPONSE REGULATOR"/>
    <property type="match status" value="1"/>
</dbReference>
<reference evidence="3 4" key="1">
    <citation type="submission" date="2017-01" db="EMBL/GenBank/DDBJ databases">
        <title>New insights into the genetic diversity of Chromobacterium isolated from tropical freshwater lake.</title>
        <authorList>
            <person name="Santos A.B."/>
            <person name="Nascimento A.M."/>
            <person name="Da Silva P.C."/>
        </authorList>
    </citation>
    <scope>NUCLEOTIDE SEQUENCE [LARGE SCALE GENOMIC DNA]</scope>
    <source>
        <strain evidence="3 4">56AF</strain>
    </source>
</reference>
<gene>
    <name evidence="3" type="ORF">BUE93_09920</name>
</gene>
<evidence type="ECO:0000313" key="3">
    <source>
        <dbReference type="EMBL" id="PRP70602.1"/>
    </source>
</evidence>
<dbReference type="Proteomes" id="UP000239469">
    <property type="component" value="Unassembled WGS sequence"/>
</dbReference>
<organism evidence="3 4">
    <name type="scientific">Chromobacterium amazonense</name>
    <dbReference type="NCBI Taxonomy" id="1382803"/>
    <lineage>
        <taxon>Bacteria</taxon>
        <taxon>Pseudomonadati</taxon>
        <taxon>Pseudomonadota</taxon>
        <taxon>Betaproteobacteria</taxon>
        <taxon>Neisseriales</taxon>
        <taxon>Chromobacteriaceae</taxon>
        <taxon>Chromobacterium</taxon>
    </lineage>
</organism>
<dbReference type="OrthoDB" id="9801101at2"/>
<dbReference type="SUPFAM" id="SSF52172">
    <property type="entry name" value="CheY-like"/>
    <property type="match status" value="1"/>
</dbReference>
<accession>A0A1S1XC90</accession>
<name>A0A1S1XC90_9NEIS</name>
<comment type="caution">
    <text evidence="3">The sequence shown here is derived from an EMBL/GenBank/DDBJ whole genome shotgun (WGS) entry which is preliminary data.</text>
</comment>
<dbReference type="EMBL" id="MTBD01000025">
    <property type="protein sequence ID" value="PRP70602.1"/>
    <property type="molecule type" value="Genomic_DNA"/>
</dbReference>
<dbReference type="GO" id="GO:0000160">
    <property type="term" value="P:phosphorelay signal transduction system"/>
    <property type="evidence" value="ECO:0007669"/>
    <property type="project" value="InterPro"/>
</dbReference>
<evidence type="ECO:0000313" key="4">
    <source>
        <dbReference type="Proteomes" id="UP000239469"/>
    </source>
</evidence>
<dbReference type="InterPro" id="IPR052048">
    <property type="entry name" value="ST_Response_Regulator"/>
</dbReference>
<dbReference type="InterPro" id="IPR001789">
    <property type="entry name" value="Sig_transdc_resp-reg_receiver"/>
</dbReference>
<dbReference type="PROSITE" id="PS50110">
    <property type="entry name" value="RESPONSE_REGULATORY"/>
    <property type="match status" value="1"/>
</dbReference>
<dbReference type="PANTHER" id="PTHR43228:SF1">
    <property type="entry name" value="TWO-COMPONENT RESPONSE REGULATOR ARR22"/>
    <property type="match status" value="1"/>
</dbReference>
<keyword evidence="1" id="KW-0597">Phosphoprotein</keyword>
<evidence type="ECO:0000259" key="2">
    <source>
        <dbReference type="PROSITE" id="PS50110"/>
    </source>
</evidence>